<evidence type="ECO:0000256" key="14">
    <source>
        <dbReference type="ARBA" id="ARBA00023196"/>
    </source>
</evidence>
<keyword evidence="15" id="KW-0539">Nucleus</keyword>
<dbReference type="InterPro" id="IPR023632">
    <property type="entry name" value="ATP_synth_F1_gsu_CS"/>
</dbReference>
<keyword evidence="5" id="KW-0597">Phosphoprotein</keyword>
<dbReference type="PROSITE" id="PS00153">
    <property type="entry name" value="ATPASE_GAMMA"/>
    <property type="match status" value="1"/>
</dbReference>
<evidence type="ECO:0000256" key="3">
    <source>
        <dbReference type="ARBA" id="ARBA00007681"/>
    </source>
</evidence>
<accession>Q6QI09</accession>
<dbReference type="CDD" id="cd12151">
    <property type="entry name" value="F1-ATPase_gamma"/>
    <property type="match status" value="1"/>
</dbReference>
<evidence type="ECO:0000256" key="21">
    <source>
        <dbReference type="ARBA" id="ARBA00071611"/>
    </source>
</evidence>
<dbReference type="FunFam" id="3.40.1380.10:FF:000003">
    <property type="entry name" value="ATP synthase subunit gamma"/>
    <property type="match status" value="1"/>
</dbReference>
<dbReference type="GO" id="GO:0140002">
    <property type="term" value="F:histone H3K4me3 reader activity"/>
    <property type="evidence" value="ECO:0000266"/>
    <property type="project" value="RGD"/>
</dbReference>
<keyword evidence="8" id="KW-0007">Acetylation</keyword>
<dbReference type="SMR" id="Q6QI09"/>
<dbReference type="EMBL" id="AY539950">
    <property type="protein sequence ID" value="AAS66290.1"/>
    <property type="molecule type" value="mRNA"/>
</dbReference>
<dbReference type="FunFam" id="1.10.20.10:FF:000056">
    <property type="entry name" value="Transcription initiation factor TFIID subunit 3"/>
    <property type="match status" value="1"/>
</dbReference>
<keyword evidence="10" id="KW-0406">Ion transport</keyword>
<evidence type="ECO:0000256" key="9">
    <source>
        <dbReference type="ARBA" id="ARBA00023015"/>
    </source>
</evidence>
<evidence type="ECO:0000256" key="8">
    <source>
        <dbReference type="ARBA" id="ARBA00022990"/>
    </source>
</evidence>
<dbReference type="InterPro" id="IPR000131">
    <property type="entry name" value="ATP_synth_F1_gsu"/>
</dbReference>
<evidence type="ECO:0000313" key="24">
    <source>
        <dbReference type="RGD" id="2324594"/>
    </source>
</evidence>
<dbReference type="Gene3D" id="1.10.20.10">
    <property type="entry name" value="Histone, subunit A"/>
    <property type="match status" value="1"/>
</dbReference>
<protein>
    <recommendedName>
        <fullName evidence="21">ATP synthase F(1) complex subunit gamma, mitochondrial</fullName>
    </recommendedName>
    <alternativeName>
        <fullName evidence="18">ATP synthase F1 subunit gamma</fullName>
    </alternativeName>
    <alternativeName>
        <fullName evidence="17">F-ATPase gamma subunit</fullName>
    </alternativeName>
</protein>
<dbReference type="Gene3D" id="3.40.1380.10">
    <property type="match status" value="1"/>
</dbReference>
<keyword evidence="12" id="KW-0472">Membrane</keyword>
<dbReference type="Bgee" id="ENSRNOG00000019223">
    <property type="expression patterns" value="Expressed in heart and 20 other cell types or tissues"/>
</dbReference>
<dbReference type="RGD" id="620011">
    <property type="gene designation" value="Atp5f1c"/>
</dbReference>
<dbReference type="GO" id="GO:0046982">
    <property type="term" value="F:protein heterodimerization activity"/>
    <property type="evidence" value="ECO:0007669"/>
    <property type="project" value="InterPro"/>
</dbReference>
<keyword evidence="11" id="KW-0496">Mitochondrion</keyword>
<comment type="function">
    <text evidence="19">Subunit gamma, of the mitochondrial membrane ATP synthase complex (F(1)F(0) ATP synthase or Complex V) that produces ATP from ADP in the presence of a proton gradient across the membrane which is generated by electron transport complexes of the respiratory chain. ATP synthase complex consist of a soluble F(1) head domain - the catalytic core - and a membrane F(1) domain - the membrane proton channel. These two domains are linked by a central stalk rotating inside the F(1) region and a stationary peripheral stalk. During catalysis, ATP synthesis in the catalytic domain of F(1) is coupled via a rotary mechanism of the central stalk subunits to proton translocation. In vivo, can only synthesize ATP although its ATP hydrolase activity can be activated artificially in vitro. With the central stalk subunit delta, is essential for the biogenesis of F(1) catalytic part of the ATP synthase complex namely in the formation of F1 assembly intermediate.</text>
</comment>
<keyword evidence="13" id="KW-0804">Transcription</keyword>
<dbReference type="GO" id="GO:0045259">
    <property type="term" value="C:proton-transporting ATP synthase complex"/>
    <property type="evidence" value="ECO:0007669"/>
    <property type="project" value="UniProtKB-KW"/>
</dbReference>
<dbReference type="GO" id="GO:0046933">
    <property type="term" value="F:proton-transporting ATP synthase activity, rotational mechanism"/>
    <property type="evidence" value="ECO:0007669"/>
    <property type="project" value="InterPro"/>
</dbReference>
<reference evidence="23" key="1">
    <citation type="submission" date="2004-02" db="EMBL/GenBank/DDBJ databases">
        <title>Liver regeneration after PH.</title>
        <authorList>
            <person name="Xu C.S."/>
            <person name="Zhang L."/>
            <person name="Chang C.F."/>
            <person name="Han H.P."/>
            <person name="Wang G.P."/>
            <person name="Chai L.Q."/>
            <person name="Yuan J.Y."/>
            <person name="Yang K.J."/>
            <person name="Zhao L.F."/>
            <person name="Ma H."/>
            <person name="Wang L."/>
            <person name="Wang S.F."/>
            <person name="Xing X.K."/>
            <person name="Shen G.M."/>
            <person name="Shi J.B."/>
            <person name="Rahman S."/>
            <person name="Wang Q.N."/>
            <person name="Zhang J.B."/>
        </authorList>
    </citation>
    <scope>NUCLEOTIDE SEQUENCE</scope>
</reference>
<comment type="similarity">
    <text evidence="3">Belongs to the ATPase gamma chain family.</text>
</comment>
<dbReference type="GO" id="GO:0051457">
    <property type="term" value="P:maintenance of protein location in nucleus"/>
    <property type="evidence" value="ECO:0000266"/>
    <property type="project" value="RGD"/>
</dbReference>
<evidence type="ECO:0000256" key="12">
    <source>
        <dbReference type="ARBA" id="ARBA00023136"/>
    </source>
</evidence>
<evidence type="ECO:0000256" key="1">
    <source>
        <dbReference type="ARBA" id="ARBA00004123"/>
    </source>
</evidence>
<evidence type="ECO:0000256" key="18">
    <source>
        <dbReference type="ARBA" id="ARBA00031408"/>
    </source>
</evidence>
<gene>
    <name evidence="24" type="primary">Taf3</name>
    <name evidence="25" type="synonym">Atp5c1</name>
    <name evidence="25" type="synonym">Atp5f1c</name>
</gene>
<dbReference type="SUPFAM" id="SSF52943">
    <property type="entry name" value="ATP synthase (F1-ATPase), gamma subunit"/>
    <property type="match status" value="1"/>
</dbReference>
<dbReference type="InterPro" id="IPR035968">
    <property type="entry name" value="ATP_synth_F1_ATPase_gsu"/>
</dbReference>
<dbReference type="GO" id="GO:0005669">
    <property type="term" value="C:transcription factor TFIID complex"/>
    <property type="evidence" value="ECO:0000266"/>
    <property type="project" value="RGD"/>
</dbReference>
<dbReference type="GO" id="GO:0005654">
    <property type="term" value="C:nucleoplasm"/>
    <property type="evidence" value="ECO:0000266"/>
    <property type="project" value="RGD"/>
</dbReference>
<keyword evidence="16" id="KW-0066">ATP synthesis</keyword>
<dbReference type="GO" id="GO:0001673">
    <property type="term" value="C:male germ cell nucleus"/>
    <property type="evidence" value="ECO:0000266"/>
    <property type="project" value="RGD"/>
</dbReference>
<evidence type="ECO:0000256" key="5">
    <source>
        <dbReference type="ARBA" id="ARBA00022553"/>
    </source>
</evidence>
<dbReference type="Gene3D" id="1.10.287.80">
    <property type="entry name" value="ATP synthase, gamma subunit, helix hairpin domain"/>
    <property type="match status" value="1"/>
</dbReference>
<feature type="domain" description="Bromodomain associated" evidence="22">
    <location>
        <begin position="336"/>
        <end position="412"/>
    </location>
</feature>
<evidence type="ECO:0000256" key="10">
    <source>
        <dbReference type="ARBA" id="ARBA00023065"/>
    </source>
</evidence>
<dbReference type="GO" id="GO:0051123">
    <property type="term" value="P:RNA polymerase II preinitiation complex assembly"/>
    <property type="evidence" value="ECO:0000266"/>
    <property type="project" value="RGD"/>
</dbReference>
<sequence>MATLKDITRRLKSIKNIQKITKSMKMVAAAKYARAERELKPARVYGTGSLALYEKAEIKGPEDKKKHLIIGVSSDRGLCGAIHSSVAKQMKNDMAALTAAGKEVMIVGIGEKIKSILYRTHSDQFLVSFKDVGRKPPTFGDASVIALELLNSGYEFDEGSIIFNQFKSVISYKTEEKPIFSFSTVVAAENMSIYDDIDADVLQNYQEYNLANIIYYSLKESTTSEQSARMTAMDNASKNASDMIDKLTLTFNRTRQAVITKELIEIISGAAALVSSKGVHTWVRKGISEVMLNWQYGLLGTYLDNCSNSCNPEFWRLMGLISKMDGFYQQRRGMCESYSRSLLRVSVAQICQALGWDSVQLSACHLLTDVLQRYLQQLGRGCHRYSELYGRTDPILDDVGEAFQLMGVNLHELEDYIHNIEPVTFPHQIPSFPVSKNSVLQFPQPGSKDAEERKDYIPDYLPPIVSSQEGMPGPLQRPSYFLGLEIGTVRSRDVAAADRRWAEICAADRASFERRIVIVTQAGDRGSHSALDLVDVFKAFTFHHRKCIEINFKGACEVGQKIVSTIEYYLCVEASSAGVQSSANKPCQPLDNCQISCCKLNMKQGCT</sequence>
<comment type="subcellular location">
    <subcellularLocation>
        <location evidence="2">Mitochondrion inner membrane</location>
        <topology evidence="2">Peripheral membrane protein</topology>
        <orientation evidence="2">Matrix side</orientation>
    </subcellularLocation>
    <subcellularLocation>
        <location evidence="1">Nucleus</location>
    </subcellularLocation>
</comment>
<evidence type="ECO:0000256" key="7">
    <source>
        <dbReference type="ARBA" id="ARBA00022792"/>
    </source>
</evidence>
<dbReference type="GO" id="GO:0060261">
    <property type="term" value="P:positive regulation of transcription initiation by RNA polymerase II"/>
    <property type="evidence" value="ECO:0000266"/>
    <property type="project" value="RGD"/>
</dbReference>
<dbReference type="GO" id="GO:0005743">
    <property type="term" value="C:mitochondrial inner membrane"/>
    <property type="evidence" value="ECO:0007669"/>
    <property type="project" value="UniProtKB-SubCell"/>
</dbReference>
<organism evidence="23">
    <name type="scientific">Rattus norvegicus</name>
    <name type="common">Rat</name>
    <dbReference type="NCBI Taxonomy" id="10116"/>
    <lineage>
        <taxon>Eukaryota</taxon>
        <taxon>Metazoa</taxon>
        <taxon>Chordata</taxon>
        <taxon>Craniata</taxon>
        <taxon>Vertebrata</taxon>
        <taxon>Euteleostomi</taxon>
        <taxon>Mammalia</taxon>
        <taxon>Eutheria</taxon>
        <taxon>Euarchontoglires</taxon>
        <taxon>Glires</taxon>
        <taxon>Rodentia</taxon>
        <taxon>Myomorpha</taxon>
        <taxon>Muroidea</taxon>
        <taxon>Muridae</taxon>
        <taxon>Murinae</taxon>
        <taxon>Rattus</taxon>
    </lineage>
</organism>
<dbReference type="HOGENOM" id="CLU_031385_0_0_1"/>
<dbReference type="PRINTS" id="PR00126">
    <property type="entry name" value="ATPASEGAMMA"/>
</dbReference>
<keyword evidence="4" id="KW-0813">Transport</keyword>
<comment type="subunit">
    <text evidence="20">Component of the ATP synthase complex composed at least of ATP5F1A/subunit alpha, ATP5F1B/subunit beta, ATP5MC1/subunit c (homooctomer), MT-ATP6/subunit a, MT-ATP8/subunit 8, ATP5ME/subunit e, ATP5MF/subunit f, ATP5MG/subunit g, ATP5MK/subunit k, ATP5MJ/subunit j, ATP5F1C/subunit gamma, ATP5F1D/subunit delta, ATP5F1E/subunit epsilon, ATP5PF/subunit F6, ATP5PB/subunit b, ATP5PD/subunit d, ATP5PO/subunit OSCP. ATP synthase complex consists of a soluble F(1) head domain (subunits alpha(3) and beta(3)) - the catalytic core - and a membrane F(0) domain - the membrane proton channel (subunits c, a, 8, e, f, g, k and j). These two domains are linked by a central stalk (subunits gamma, delta, and epsilon) rotating inside the F1 region and a stationary peripheral stalk (subunits F6, b, d, and OSCP). Interacts with FLVCR2; this interaction occurs in the absence of heme and is disrupted upon heme binding.</text>
</comment>
<dbReference type="GO" id="GO:0031965">
    <property type="term" value="C:nuclear membrane"/>
    <property type="evidence" value="ECO:0000266"/>
    <property type="project" value="RGD"/>
</dbReference>
<dbReference type="FunFam" id="1.10.287.80:FF:000013">
    <property type="entry name" value="ATP synthase subunit gamma, mitochondrial"/>
    <property type="match status" value="1"/>
</dbReference>
<evidence type="ECO:0000259" key="22">
    <source>
        <dbReference type="SMART" id="SM00576"/>
    </source>
</evidence>
<dbReference type="PANTHER" id="PTHR46452:SF1">
    <property type="entry name" value="TRANSCRIPTION INITIATION FACTOR TFIID SUBUNIT 3"/>
    <property type="match status" value="1"/>
</dbReference>
<evidence type="ECO:0000256" key="2">
    <source>
        <dbReference type="ARBA" id="ARBA00004443"/>
    </source>
</evidence>
<dbReference type="NCBIfam" id="TIGR01146">
    <property type="entry name" value="ATPsyn_F1gamma"/>
    <property type="match status" value="1"/>
</dbReference>
<dbReference type="AlphaFoldDB" id="Q6QI09"/>
<evidence type="ECO:0000256" key="11">
    <source>
        <dbReference type="ARBA" id="ARBA00023128"/>
    </source>
</evidence>
<keyword evidence="6" id="KW-0375">Hydrogen ion transport</keyword>
<evidence type="ECO:0000256" key="17">
    <source>
        <dbReference type="ARBA" id="ARBA00031066"/>
    </source>
</evidence>
<dbReference type="AGR" id="RGD:2324594"/>
<dbReference type="GO" id="GO:0005634">
    <property type="term" value="C:nucleus"/>
    <property type="evidence" value="ECO:0000266"/>
    <property type="project" value="RGD"/>
</dbReference>
<evidence type="ECO:0000256" key="6">
    <source>
        <dbReference type="ARBA" id="ARBA00022781"/>
    </source>
</evidence>
<dbReference type="GO" id="GO:0042789">
    <property type="term" value="P:mRNA transcription by RNA polymerase II"/>
    <property type="evidence" value="ECO:0000266"/>
    <property type="project" value="RGD"/>
</dbReference>
<evidence type="ECO:0000313" key="23">
    <source>
        <dbReference type="EMBL" id="AAS66290.1"/>
    </source>
</evidence>
<dbReference type="CDD" id="cd22916">
    <property type="entry name" value="HFD_TAF3"/>
    <property type="match status" value="1"/>
</dbReference>
<dbReference type="GO" id="GO:0002039">
    <property type="term" value="F:p53 binding"/>
    <property type="evidence" value="ECO:0000266"/>
    <property type="project" value="RGD"/>
</dbReference>
<dbReference type="Pfam" id="PF00231">
    <property type="entry name" value="ATP-synt"/>
    <property type="match status" value="1"/>
</dbReference>
<keyword evidence="14" id="KW-0139">CF(1)</keyword>
<dbReference type="Pfam" id="PF07524">
    <property type="entry name" value="Bromo_TP"/>
    <property type="match status" value="1"/>
</dbReference>
<evidence type="ECO:0000256" key="20">
    <source>
        <dbReference type="ARBA" id="ARBA00065354"/>
    </source>
</evidence>
<evidence type="ECO:0000256" key="16">
    <source>
        <dbReference type="ARBA" id="ARBA00023310"/>
    </source>
</evidence>
<keyword evidence="9" id="KW-0805">Transcription regulation</keyword>
<name>Q6QI09_RAT</name>
<dbReference type="ExpressionAtlas" id="Q6QI09">
    <property type="expression patterns" value="baseline and differential"/>
</dbReference>
<evidence type="ECO:0000256" key="4">
    <source>
        <dbReference type="ARBA" id="ARBA00022448"/>
    </source>
</evidence>
<evidence type="ECO:0000256" key="13">
    <source>
        <dbReference type="ARBA" id="ARBA00023163"/>
    </source>
</evidence>
<dbReference type="GO" id="GO:1901797">
    <property type="term" value="P:negative regulation of signal transduction by p53 class mediator"/>
    <property type="evidence" value="ECO:0000266"/>
    <property type="project" value="RGD"/>
</dbReference>
<dbReference type="InterPro" id="IPR009072">
    <property type="entry name" value="Histone-fold"/>
</dbReference>
<dbReference type="SMART" id="SM00576">
    <property type="entry name" value="BTP"/>
    <property type="match status" value="1"/>
</dbReference>
<dbReference type="PANTHER" id="PTHR46452">
    <property type="entry name" value="TRANSCRIPTION INITIATION FACTOR TFIID SUBUNIT 3"/>
    <property type="match status" value="1"/>
</dbReference>
<dbReference type="GO" id="GO:0000122">
    <property type="term" value="P:negative regulation of transcription by RNA polymerase II"/>
    <property type="evidence" value="ECO:0000266"/>
    <property type="project" value="RGD"/>
</dbReference>
<dbReference type="InterPro" id="IPR006565">
    <property type="entry name" value="BTP"/>
</dbReference>
<dbReference type="RGD" id="2324594">
    <property type="gene designation" value="Taf3"/>
</dbReference>
<evidence type="ECO:0000256" key="19">
    <source>
        <dbReference type="ARBA" id="ARBA00058827"/>
    </source>
</evidence>
<dbReference type="FunFam" id="1.10.287.80:FF:000007">
    <property type="entry name" value="ATP synthase gamma chain"/>
    <property type="match status" value="1"/>
</dbReference>
<evidence type="ECO:0000313" key="25">
    <source>
        <dbReference type="RGD" id="620011"/>
    </source>
</evidence>
<dbReference type="GO" id="GO:0140416">
    <property type="term" value="F:transcription regulator inhibitor activity"/>
    <property type="evidence" value="ECO:0000266"/>
    <property type="project" value="RGD"/>
</dbReference>
<proteinExistence type="evidence at transcript level"/>
<keyword evidence="7" id="KW-0999">Mitochondrion inner membrane</keyword>
<evidence type="ECO:0000256" key="15">
    <source>
        <dbReference type="ARBA" id="ARBA00023242"/>
    </source>
</evidence>